<dbReference type="InterPro" id="IPR002937">
    <property type="entry name" value="Amino_oxidase"/>
</dbReference>
<organism evidence="2 3">
    <name type="scientific">Maribacter orientalis</name>
    <dbReference type="NCBI Taxonomy" id="228957"/>
    <lineage>
        <taxon>Bacteria</taxon>
        <taxon>Pseudomonadati</taxon>
        <taxon>Bacteroidota</taxon>
        <taxon>Flavobacteriia</taxon>
        <taxon>Flavobacteriales</taxon>
        <taxon>Flavobacteriaceae</taxon>
        <taxon>Maribacter</taxon>
    </lineage>
</organism>
<dbReference type="AlphaFoldDB" id="A0A1H7I5P2"/>
<reference evidence="3" key="1">
    <citation type="submission" date="2016-10" db="EMBL/GenBank/DDBJ databases">
        <authorList>
            <person name="Varghese N."/>
            <person name="Submissions S."/>
        </authorList>
    </citation>
    <scope>NUCLEOTIDE SEQUENCE [LARGE SCALE GENOMIC DNA]</scope>
    <source>
        <strain evidence="3">DSM 16471</strain>
    </source>
</reference>
<sequence>MRMEKKTTEIAIIGAGISGLIAALRLEKDGYSPTIYEKSDRAGGRVKTDIVDGYQLDHGFQVLLDAYPKAQEYLDYNALELQEFLPGAQIFKQGKSSILGDPLRSLQLLFPTLFSTIGSFSDKLKIFKLNTTVKKKTLEEIFNEEETTTLTFLKFSGFSEQIIEQFFRPFFSGIFLEPNLETSSRMFQFVYKMFGTGNAVVPKAGMEAIPKQLINKLQRTKFEFNTEVDTITNTEIIFVDGRKITPDYTIIATDASPLVPNLRKQQLDWYSSDTLYFTCKIRKIEKPLIGLISDKEALINNIFYHTSIDTERRGSEEILSVTVVKEHELSEYELIQKVKEDLKTFCGITTERYLKHYPIKMALPKLNNLRYSLMPSETRLTEHIFLAGDYLLNGSLNAAMISGEMAAIGVIHTIEKS</sequence>
<protein>
    <submittedName>
        <fullName evidence="2">Flavin containing amine oxidoreductase</fullName>
    </submittedName>
</protein>
<dbReference type="Gene3D" id="3.50.50.60">
    <property type="entry name" value="FAD/NAD(P)-binding domain"/>
    <property type="match status" value="1"/>
</dbReference>
<feature type="domain" description="Amine oxidase" evidence="1">
    <location>
        <begin position="17"/>
        <end position="407"/>
    </location>
</feature>
<dbReference type="EMBL" id="FNZN01000001">
    <property type="protein sequence ID" value="SEK57738.1"/>
    <property type="molecule type" value="Genomic_DNA"/>
</dbReference>
<dbReference type="SUPFAM" id="SSF51905">
    <property type="entry name" value="FAD/NAD(P)-binding domain"/>
    <property type="match status" value="1"/>
</dbReference>
<proteinExistence type="predicted"/>
<dbReference type="PRINTS" id="PR00419">
    <property type="entry name" value="ADXRDTASE"/>
</dbReference>
<dbReference type="PANTHER" id="PTHR42841">
    <property type="entry name" value="AMINE OXIDASE"/>
    <property type="match status" value="1"/>
</dbReference>
<name>A0A1H7I5P2_9FLAO</name>
<dbReference type="GO" id="GO:0016491">
    <property type="term" value="F:oxidoreductase activity"/>
    <property type="evidence" value="ECO:0007669"/>
    <property type="project" value="InterPro"/>
</dbReference>
<keyword evidence="3" id="KW-1185">Reference proteome</keyword>
<evidence type="ECO:0000313" key="3">
    <source>
        <dbReference type="Proteomes" id="UP000198990"/>
    </source>
</evidence>
<gene>
    <name evidence="2" type="ORF">SAMN04488008_101742</name>
</gene>
<dbReference type="STRING" id="228957.SAMN04488008_101742"/>
<dbReference type="InterPro" id="IPR036188">
    <property type="entry name" value="FAD/NAD-bd_sf"/>
</dbReference>
<accession>A0A1H7I5P2</accession>
<evidence type="ECO:0000313" key="2">
    <source>
        <dbReference type="EMBL" id="SEK57738.1"/>
    </source>
</evidence>
<evidence type="ECO:0000259" key="1">
    <source>
        <dbReference type="Pfam" id="PF01593"/>
    </source>
</evidence>
<dbReference type="Pfam" id="PF01593">
    <property type="entry name" value="Amino_oxidase"/>
    <property type="match status" value="1"/>
</dbReference>
<dbReference type="Proteomes" id="UP000198990">
    <property type="component" value="Unassembled WGS sequence"/>
</dbReference>